<evidence type="ECO:0000313" key="3">
    <source>
        <dbReference type="EMBL" id="CAG9766300.1"/>
    </source>
</evidence>
<dbReference type="PANTHER" id="PTHR10742:SF398">
    <property type="entry name" value="AMINE OXIDASE DOMAIN-CONTAINING PROTEIN-RELATED"/>
    <property type="match status" value="1"/>
</dbReference>
<evidence type="ECO:0000259" key="2">
    <source>
        <dbReference type="Pfam" id="PF01593"/>
    </source>
</evidence>
<dbReference type="SUPFAM" id="SSF51905">
    <property type="entry name" value="FAD/NAD(P)-binding domain"/>
    <property type="match status" value="1"/>
</dbReference>
<dbReference type="Pfam" id="PF01593">
    <property type="entry name" value="Amino_oxidase"/>
    <property type="match status" value="1"/>
</dbReference>
<evidence type="ECO:0000313" key="4">
    <source>
        <dbReference type="Proteomes" id="UP001152799"/>
    </source>
</evidence>
<dbReference type="GO" id="GO:0046592">
    <property type="term" value="F:polyamine oxidase activity"/>
    <property type="evidence" value="ECO:0007669"/>
    <property type="project" value="TreeGrafter"/>
</dbReference>
<protein>
    <recommendedName>
        <fullName evidence="2">Amine oxidase domain-containing protein</fullName>
    </recommendedName>
</protein>
<name>A0A9N9MMT2_9CUCU</name>
<feature type="domain" description="Amine oxidase" evidence="2">
    <location>
        <begin position="36"/>
        <end position="484"/>
    </location>
</feature>
<accession>A0A9N9MMT2</accession>
<reference evidence="3" key="1">
    <citation type="submission" date="2022-01" db="EMBL/GenBank/DDBJ databases">
        <authorList>
            <person name="King R."/>
        </authorList>
    </citation>
    <scope>NUCLEOTIDE SEQUENCE</scope>
</reference>
<keyword evidence="4" id="KW-1185">Reference proteome</keyword>
<feature type="signal peptide" evidence="1">
    <location>
        <begin position="1"/>
        <end position="19"/>
    </location>
</feature>
<keyword evidence="1" id="KW-0732">Signal</keyword>
<dbReference type="InterPro" id="IPR036188">
    <property type="entry name" value="FAD/NAD-bd_sf"/>
</dbReference>
<evidence type="ECO:0000256" key="1">
    <source>
        <dbReference type="SAM" id="SignalP"/>
    </source>
</evidence>
<dbReference type="InterPro" id="IPR002937">
    <property type="entry name" value="Amino_oxidase"/>
</dbReference>
<dbReference type="Gene3D" id="3.90.660.10">
    <property type="match status" value="1"/>
</dbReference>
<organism evidence="3 4">
    <name type="scientific">Ceutorhynchus assimilis</name>
    <name type="common">cabbage seed weevil</name>
    <dbReference type="NCBI Taxonomy" id="467358"/>
    <lineage>
        <taxon>Eukaryota</taxon>
        <taxon>Metazoa</taxon>
        <taxon>Ecdysozoa</taxon>
        <taxon>Arthropoda</taxon>
        <taxon>Hexapoda</taxon>
        <taxon>Insecta</taxon>
        <taxon>Pterygota</taxon>
        <taxon>Neoptera</taxon>
        <taxon>Endopterygota</taxon>
        <taxon>Coleoptera</taxon>
        <taxon>Polyphaga</taxon>
        <taxon>Cucujiformia</taxon>
        <taxon>Curculionidae</taxon>
        <taxon>Ceutorhynchinae</taxon>
        <taxon>Ceutorhynchus</taxon>
    </lineage>
</organism>
<feature type="chain" id="PRO_5040313910" description="Amine oxidase domain-containing protein" evidence="1">
    <location>
        <begin position="20"/>
        <end position="490"/>
    </location>
</feature>
<dbReference type="Gene3D" id="3.50.50.60">
    <property type="entry name" value="FAD/NAD(P)-binding domain"/>
    <property type="match status" value="1"/>
</dbReference>
<dbReference type="OrthoDB" id="5046242at2759"/>
<gene>
    <name evidence="3" type="ORF">CEUTPL_LOCUS6887</name>
</gene>
<dbReference type="Proteomes" id="UP001152799">
    <property type="component" value="Chromosome 3"/>
</dbReference>
<sequence length="490" mass="55454">MWLKTAILIPIFLIHGIIGSIIPSDSAIIVIGSGPSGIAAATKLLKNNFTNLIILEAENRIGGRINSIKFGNAYVDLGAEYCHGQEGNIVYSMVKDLDVLRHSVNKFPVIRSNGEKVDEETVRKIWEFTESLEATDKPLPECDNATSVGECLDIRSKVFEASGKNEKQKEIFSEAKIWIESYISSLDSPLDLHDLNENTNYRKCEGDLGMHWNGHGYKTILEIMMQKYPNPDNQLPIDDKIFFKKVVSNISDWQKNDKVIVTTTDGSKYEADHVIFTPSVGVLKANHQELFMPALPTDKISAIKNIGFGAILKVILHFPERWYEENDEWAFLWIAKDIEELKQKNFEWLLDFNGMVQAENNPNVLIAWYAGSHVPLIETLPEVIIKEAHEYVINKFLAPHYNVTMPDKIIKTTWYSNPNFRGTYSYESVKGRSQGNLQEKLGSPLKNENGKLSVLFAGEATHPHYFSTVHGAIESGYREANRLITNQIKH</sequence>
<dbReference type="SUPFAM" id="SSF54373">
    <property type="entry name" value="FAD-linked reductases, C-terminal domain"/>
    <property type="match status" value="1"/>
</dbReference>
<dbReference type="PANTHER" id="PTHR10742">
    <property type="entry name" value="FLAVIN MONOAMINE OXIDASE"/>
    <property type="match status" value="1"/>
</dbReference>
<proteinExistence type="predicted"/>
<dbReference type="InterPro" id="IPR050281">
    <property type="entry name" value="Flavin_monoamine_oxidase"/>
</dbReference>
<dbReference type="AlphaFoldDB" id="A0A9N9MMT2"/>
<dbReference type="EMBL" id="OU892279">
    <property type="protein sequence ID" value="CAG9766300.1"/>
    <property type="molecule type" value="Genomic_DNA"/>
</dbReference>